<accession>A0A9D4DLU1</accession>
<comment type="caution">
    <text evidence="1">The sequence shown here is derived from an EMBL/GenBank/DDBJ whole genome shotgun (WGS) entry which is preliminary data.</text>
</comment>
<organism evidence="1 2">
    <name type="scientific">Dreissena polymorpha</name>
    <name type="common">Zebra mussel</name>
    <name type="synonym">Mytilus polymorpha</name>
    <dbReference type="NCBI Taxonomy" id="45954"/>
    <lineage>
        <taxon>Eukaryota</taxon>
        <taxon>Metazoa</taxon>
        <taxon>Spiralia</taxon>
        <taxon>Lophotrochozoa</taxon>
        <taxon>Mollusca</taxon>
        <taxon>Bivalvia</taxon>
        <taxon>Autobranchia</taxon>
        <taxon>Heteroconchia</taxon>
        <taxon>Euheterodonta</taxon>
        <taxon>Imparidentia</taxon>
        <taxon>Neoheterodontei</taxon>
        <taxon>Myida</taxon>
        <taxon>Dreissenoidea</taxon>
        <taxon>Dreissenidae</taxon>
        <taxon>Dreissena</taxon>
    </lineage>
</organism>
<dbReference type="EMBL" id="JAIWYP010000010">
    <property type="protein sequence ID" value="KAH3751581.1"/>
    <property type="molecule type" value="Genomic_DNA"/>
</dbReference>
<evidence type="ECO:0000313" key="1">
    <source>
        <dbReference type="EMBL" id="KAH3751581.1"/>
    </source>
</evidence>
<dbReference type="AlphaFoldDB" id="A0A9D4DLU1"/>
<reference evidence="1" key="1">
    <citation type="journal article" date="2019" name="bioRxiv">
        <title>The Genome of the Zebra Mussel, Dreissena polymorpha: A Resource for Invasive Species Research.</title>
        <authorList>
            <person name="McCartney M.A."/>
            <person name="Auch B."/>
            <person name="Kono T."/>
            <person name="Mallez S."/>
            <person name="Zhang Y."/>
            <person name="Obille A."/>
            <person name="Becker A."/>
            <person name="Abrahante J.E."/>
            <person name="Garbe J."/>
            <person name="Badalamenti J.P."/>
            <person name="Herman A."/>
            <person name="Mangelson H."/>
            <person name="Liachko I."/>
            <person name="Sullivan S."/>
            <person name="Sone E.D."/>
            <person name="Koren S."/>
            <person name="Silverstein K.A.T."/>
            <person name="Beckman K.B."/>
            <person name="Gohl D.M."/>
        </authorList>
    </citation>
    <scope>NUCLEOTIDE SEQUENCE</scope>
    <source>
        <strain evidence="1">Duluth1</strain>
        <tissue evidence="1">Whole animal</tissue>
    </source>
</reference>
<evidence type="ECO:0000313" key="2">
    <source>
        <dbReference type="Proteomes" id="UP000828390"/>
    </source>
</evidence>
<keyword evidence="2" id="KW-1185">Reference proteome</keyword>
<proteinExistence type="predicted"/>
<name>A0A9D4DLU1_DREPO</name>
<dbReference type="Proteomes" id="UP000828390">
    <property type="component" value="Unassembled WGS sequence"/>
</dbReference>
<reference evidence="1" key="2">
    <citation type="submission" date="2020-11" db="EMBL/GenBank/DDBJ databases">
        <authorList>
            <person name="McCartney M.A."/>
            <person name="Auch B."/>
            <person name="Kono T."/>
            <person name="Mallez S."/>
            <person name="Becker A."/>
            <person name="Gohl D.M."/>
            <person name="Silverstein K.A.T."/>
            <person name="Koren S."/>
            <person name="Bechman K.B."/>
            <person name="Herman A."/>
            <person name="Abrahante J.E."/>
            <person name="Garbe J."/>
        </authorList>
    </citation>
    <scope>NUCLEOTIDE SEQUENCE</scope>
    <source>
        <strain evidence="1">Duluth1</strain>
        <tissue evidence="1">Whole animal</tissue>
    </source>
</reference>
<protein>
    <submittedName>
        <fullName evidence="1">Uncharacterized protein</fullName>
    </submittedName>
</protein>
<sequence length="59" mass="6998">MAEKKRKINWTEDVREILIEQCTRETGLKINLKLSNEISAKDKAIFWEKTAESYRINTI</sequence>
<gene>
    <name evidence="1" type="ORF">DPMN_186148</name>
</gene>